<feature type="region of interest" description="Disordered" evidence="1">
    <location>
        <begin position="507"/>
        <end position="528"/>
    </location>
</feature>
<accession>A0ABP6VCB4</accession>
<dbReference type="Pfam" id="PF16640">
    <property type="entry name" value="Big_3_5"/>
    <property type="match status" value="2"/>
</dbReference>
<organism evidence="3 4">
    <name type="scientific">Nocardioides daeguensis</name>
    <dbReference type="NCBI Taxonomy" id="908359"/>
    <lineage>
        <taxon>Bacteria</taxon>
        <taxon>Bacillati</taxon>
        <taxon>Actinomycetota</taxon>
        <taxon>Actinomycetes</taxon>
        <taxon>Propionibacteriales</taxon>
        <taxon>Nocardioidaceae</taxon>
        <taxon>Nocardioides</taxon>
    </lineage>
</organism>
<protein>
    <recommendedName>
        <fullName evidence="2">Bacterial Ig-like domain-containing protein</fullName>
    </recommendedName>
</protein>
<feature type="domain" description="Bacterial Ig-like" evidence="2">
    <location>
        <begin position="336"/>
        <end position="419"/>
    </location>
</feature>
<dbReference type="RefSeq" id="WP_218236167.1">
    <property type="nucleotide sequence ID" value="NZ_BAABBB010000009.1"/>
</dbReference>
<feature type="domain" description="Bacterial Ig-like" evidence="2">
    <location>
        <begin position="428"/>
        <end position="508"/>
    </location>
</feature>
<reference evidence="4" key="1">
    <citation type="journal article" date="2019" name="Int. J. Syst. Evol. Microbiol.">
        <title>The Global Catalogue of Microorganisms (GCM) 10K type strain sequencing project: providing services to taxonomists for standard genome sequencing and annotation.</title>
        <authorList>
            <consortium name="The Broad Institute Genomics Platform"/>
            <consortium name="The Broad Institute Genome Sequencing Center for Infectious Disease"/>
            <person name="Wu L."/>
            <person name="Ma J."/>
        </authorList>
    </citation>
    <scope>NUCLEOTIDE SEQUENCE [LARGE SCALE GENOMIC DNA]</scope>
    <source>
        <strain evidence="4">JCM 17460</strain>
    </source>
</reference>
<evidence type="ECO:0000313" key="3">
    <source>
        <dbReference type="EMBL" id="GAA3532426.1"/>
    </source>
</evidence>
<evidence type="ECO:0000313" key="4">
    <source>
        <dbReference type="Proteomes" id="UP001500301"/>
    </source>
</evidence>
<dbReference type="InterPro" id="IPR032109">
    <property type="entry name" value="Big_3_5"/>
</dbReference>
<dbReference type="EMBL" id="BAABBB010000009">
    <property type="protein sequence ID" value="GAA3532426.1"/>
    <property type="molecule type" value="Genomic_DNA"/>
</dbReference>
<feature type="compositionally biased region" description="Pro residues" evidence="1">
    <location>
        <begin position="511"/>
        <end position="522"/>
    </location>
</feature>
<comment type="caution">
    <text evidence="3">The sequence shown here is derived from an EMBL/GenBank/DDBJ whole genome shotgun (WGS) entry which is preliminary data.</text>
</comment>
<proteinExistence type="predicted"/>
<gene>
    <name evidence="3" type="ORF">GCM10022263_21180</name>
</gene>
<name>A0ABP6VCB4_9ACTN</name>
<evidence type="ECO:0000256" key="1">
    <source>
        <dbReference type="SAM" id="MobiDB-lite"/>
    </source>
</evidence>
<keyword evidence="4" id="KW-1185">Reference proteome</keyword>
<sequence>MEGANAGPPAVAPAAPPLKVSATKVADPRYGDPLLLNVRVSGGTGDPIAGTVSMNGIELETKELPAQFQIPTTGLKVGTSYRVDVAAGDGTLGGTAYERFVPQLITGTVRLSSTTVPYSAFLPVELAADAPSAVRPTAGTMIALHTSTQRFVGGGMIDENGRTLVESVDDHLRPGTHFVEIEYAGDGFYAPTAPGTGSFVGDLVVERIPNVVDATFSATVLTQGEPLTMNAAVRASTTFILRESPHGAIKVVAQPTDGGEPVVIEPGRAYPGGNQSVRFDLGQFAATHTGTWEIQVSNTGDAITAESAVSRTMIQIKEPGSTAIPTTTSLQLDRGTATVGGDEVLATASVAVTGAAARPTGQVAFYVDGNEVGRSPVGADASARLPLAPGAVGQRSVTARYLGSATHDGSLSPARMLTVGQASSTISVTPDTVVAGAEASVDVVASGSVVKPSGSVAVTEGSTLLGTVTLVAGHGTIVLPVGTHDLTLDYSGDVNVRASHARLTLTVTPGPSDPGSPTPPVMSPSSVTGSFKSVAKHRVKAKIAVSSASSMAPADGVVEIRSGRRVVARGVLSSASTSITLTTKRLKPGKRRLTVRFLGSPTVAGASRTYRVRVR</sequence>
<dbReference type="Proteomes" id="UP001500301">
    <property type="component" value="Unassembled WGS sequence"/>
</dbReference>
<evidence type="ECO:0000259" key="2">
    <source>
        <dbReference type="Pfam" id="PF16640"/>
    </source>
</evidence>